<evidence type="ECO:0000313" key="2">
    <source>
        <dbReference type="EnsemblPlants" id="PAC:32913786.CDS.1"/>
    </source>
</evidence>
<protein>
    <submittedName>
        <fullName evidence="1 2">Uncharacterized protein</fullName>
    </submittedName>
</protein>
<dbReference type="Proteomes" id="UP000006727">
    <property type="component" value="Chromosome 9"/>
</dbReference>
<dbReference type="EMBL" id="ABEU02000009">
    <property type="protein sequence ID" value="PNR47780.1"/>
    <property type="molecule type" value="Genomic_DNA"/>
</dbReference>
<evidence type="ECO:0000313" key="1">
    <source>
        <dbReference type="EMBL" id="PNR47780.1"/>
    </source>
</evidence>
<dbReference type="Gramene" id="Pp3c9_4030V3.1">
    <property type="protein sequence ID" value="PAC:32913786.CDS.1"/>
    <property type="gene ID" value="Pp3c9_4030"/>
</dbReference>
<organism evidence="1">
    <name type="scientific">Physcomitrium patens</name>
    <name type="common">Spreading-leaved earth moss</name>
    <name type="synonym">Physcomitrella patens</name>
    <dbReference type="NCBI Taxonomy" id="3218"/>
    <lineage>
        <taxon>Eukaryota</taxon>
        <taxon>Viridiplantae</taxon>
        <taxon>Streptophyta</taxon>
        <taxon>Embryophyta</taxon>
        <taxon>Bryophyta</taxon>
        <taxon>Bryophytina</taxon>
        <taxon>Bryopsida</taxon>
        <taxon>Funariidae</taxon>
        <taxon>Funariales</taxon>
        <taxon>Funariaceae</taxon>
        <taxon>Physcomitrium</taxon>
    </lineage>
</organism>
<reference evidence="2" key="3">
    <citation type="submission" date="2020-12" db="UniProtKB">
        <authorList>
            <consortium name="EnsemblPlants"/>
        </authorList>
    </citation>
    <scope>IDENTIFICATION</scope>
</reference>
<gene>
    <name evidence="1" type="ORF">PHYPA_012253</name>
</gene>
<proteinExistence type="predicted"/>
<sequence length="67" mass="7945">MLLTNKLNRMLMKERRDISTYLKEVMDMKNKLKAFGEIIANKIFINIIVKGMLQSYKMMIQGITYIN</sequence>
<keyword evidence="3" id="KW-1185">Reference proteome</keyword>
<accession>A0A2K1K1Y2</accession>
<dbReference type="Pfam" id="PF14223">
    <property type="entry name" value="Retrotran_gag_2"/>
    <property type="match status" value="1"/>
</dbReference>
<dbReference type="AlphaFoldDB" id="A0A2K1K1Y2"/>
<evidence type="ECO:0000313" key="3">
    <source>
        <dbReference type="Proteomes" id="UP000006727"/>
    </source>
</evidence>
<reference evidence="1 3" key="1">
    <citation type="journal article" date="2008" name="Science">
        <title>The Physcomitrella genome reveals evolutionary insights into the conquest of land by plants.</title>
        <authorList>
            <person name="Rensing S."/>
            <person name="Lang D."/>
            <person name="Zimmer A."/>
            <person name="Terry A."/>
            <person name="Salamov A."/>
            <person name="Shapiro H."/>
            <person name="Nishiyama T."/>
            <person name="Perroud P.-F."/>
            <person name="Lindquist E."/>
            <person name="Kamisugi Y."/>
            <person name="Tanahashi T."/>
            <person name="Sakakibara K."/>
            <person name="Fujita T."/>
            <person name="Oishi K."/>
            <person name="Shin-I T."/>
            <person name="Kuroki Y."/>
            <person name="Toyoda A."/>
            <person name="Suzuki Y."/>
            <person name="Hashimoto A."/>
            <person name="Yamaguchi K."/>
            <person name="Sugano A."/>
            <person name="Kohara Y."/>
            <person name="Fujiyama A."/>
            <person name="Anterola A."/>
            <person name="Aoki S."/>
            <person name="Ashton N."/>
            <person name="Barbazuk W.B."/>
            <person name="Barker E."/>
            <person name="Bennetzen J."/>
            <person name="Bezanilla M."/>
            <person name="Blankenship R."/>
            <person name="Cho S.H."/>
            <person name="Dutcher S."/>
            <person name="Estelle M."/>
            <person name="Fawcett J.A."/>
            <person name="Gundlach H."/>
            <person name="Hanada K."/>
            <person name="Heyl A."/>
            <person name="Hicks K.A."/>
            <person name="Hugh J."/>
            <person name="Lohr M."/>
            <person name="Mayer K."/>
            <person name="Melkozernov A."/>
            <person name="Murata T."/>
            <person name="Nelson D."/>
            <person name="Pils B."/>
            <person name="Prigge M."/>
            <person name="Reiss B."/>
            <person name="Renner T."/>
            <person name="Rombauts S."/>
            <person name="Rushton P."/>
            <person name="Sanderfoot A."/>
            <person name="Schween G."/>
            <person name="Shiu S.-H."/>
            <person name="Stueber K."/>
            <person name="Theodoulou F.L."/>
            <person name="Tu H."/>
            <person name="Van de Peer Y."/>
            <person name="Verrier P.J."/>
            <person name="Waters E."/>
            <person name="Wood A."/>
            <person name="Yang L."/>
            <person name="Cove D."/>
            <person name="Cuming A."/>
            <person name="Hasebe M."/>
            <person name="Lucas S."/>
            <person name="Mishler D.B."/>
            <person name="Reski R."/>
            <person name="Grigoriev I."/>
            <person name="Quatrano R.S."/>
            <person name="Boore J.L."/>
        </authorList>
    </citation>
    <scope>NUCLEOTIDE SEQUENCE [LARGE SCALE GENOMIC DNA]</scope>
    <source>
        <strain evidence="2 3">cv. Gransden 2004</strain>
    </source>
</reference>
<dbReference type="InParanoid" id="A0A2K1K1Y2"/>
<dbReference type="EnsemblPlants" id="Pp3c9_4030V3.1">
    <property type="protein sequence ID" value="PAC:32913786.CDS.1"/>
    <property type="gene ID" value="Pp3c9_4030"/>
</dbReference>
<reference evidence="1 3" key="2">
    <citation type="journal article" date="2018" name="Plant J.">
        <title>The Physcomitrella patens chromosome-scale assembly reveals moss genome structure and evolution.</title>
        <authorList>
            <person name="Lang D."/>
            <person name="Ullrich K.K."/>
            <person name="Murat F."/>
            <person name="Fuchs J."/>
            <person name="Jenkins J."/>
            <person name="Haas F.B."/>
            <person name="Piednoel M."/>
            <person name="Gundlach H."/>
            <person name="Van Bel M."/>
            <person name="Meyberg R."/>
            <person name="Vives C."/>
            <person name="Morata J."/>
            <person name="Symeonidi A."/>
            <person name="Hiss M."/>
            <person name="Muchero W."/>
            <person name="Kamisugi Y."/>
            <person name="Saleh O."/>
            <person name="Blanc G."/>
            <person name="Decker E.L."/>
            <person name="van Gessel N."/>
            <person name="Grimwood J."/>
            <person name="Hayes R.D."/>
            <person name="Graham S.W."/>
            <person name="Gunter L.E."/>
            <person name="McDaniel S.F."/>
            <person name="Hoernstein S.N.W."/>
            <person name="Larsson A."/>
            <person name="Li F.W."/>
            <person name="Perroud P.F."/>
            <person name="Phillips J."/>
            <person name="Ranjan P."/>
            <person name="Rokshar D.S."/>
            <person name="Rothfels C.J."/>
            <person name="Schneider L."/>
            <person name="Shu S."/>
            <person name="Stevenson D.W."/>
            <person name="Thummler F."/>
            <person name="Tillich M."/>
            <person name="Villarreal Aguilar J.C."/>
            <person name="Widiez T."/>
            <person name="Wong G.K."/>
            <person name="Wymore A."/>
            <person name="Zhang Y."/>
            <person name="Zimmer A.D."/>
            <person name="Quatrano R.S."/>
            <person name="Mayer K.F.X."/>
            <person name="Goodstein D."/>
            <person name="Casacuberta J.M."/>
            <person name="Vandepoele K."/>
            <person name="Reski R."/>
            <person name="Cuming A.C."/>
            <person name="Tuskan G.A."/>
            <person name="Maumus F."/>
            <person name="Salse J."/>
            <person name="Schmutz J."/>
            <person name="Rensing S.A."/>
        </authorList>
    </citation>
    <scope>NUCLEOTIDE SEQUENCE [LARGE SCALE GENOMIC DNA]</scope>
    <source>
        <strain evidence="2 3">cv. Gransden 2004</strain>
    </source>
</reference>
<name>A0A2K1K1Y2_PHYPA</name>